<dbReference type="eggNOG" id="ENOG502R3EI">
    <property type="taxonomic scope" value="Eukaryota"/>
</dbReference>
<dbReference type="GO" id="GO:0004857">
    <property type="term" value="F:enzyme inhibitor activity"/>
    <property type="evidence" value="ECO:0007669"/>
    <property type="project" value="InterPro"/>
</dbReference>
<keyword evidence="2" id="KW-1015">Disulfide bond</keyword>
<dbReference type="EMBL" id="CM000883">
    <property type="protein sequence ID" value="PNT62662.1"/>
    <property type="molecule type" value="Genomic_DNA"/>
</dbReference>
<evidence type="ECO:0000313" key="8">
    <source>
        <dbReference type="EnsemblPlants" id="PNT62662"/>
    </source>
</evidence>
<evidence type="ECO:0000256" key="5">
    <source>
        <dbReference type="SAM" id="SignalP"/>
    </source>
</evidence>
<gene>
    <name evidence="8" type="primary">LOC100822048</name>
    <name evidence="7" type="ORF">BRADI_4g06600v3</name>
</gene>
<evidence type="ECO:0000256" key="2">
    <source>
        <dbReference type="ARBA" id="ARBA00023157"/>
    </source>
</evidence>
<dbReference type="SUPFAM" id="SSF101148">
    <property type="entry name" value="Plant invertase/pectin methylesterase inhibitor"/>
    <property type="match status" value="1"/>
</dbReference>
<reference evidence="7 8" key="1">
    <citation type="journal article" date="2010" name="Nature">
        <title>Genome sequencing and analysis of the model grass Brachypodium distachyon.</title>
        <authorList>
            <consortium name="International Brachypodium Initiative"/>
        </authorList>
    </citation>
    <scope>NUCLEOTIDE SEQUENCE [LARGE SCALE GENOMIC DNA]</scope>
    <source>
        <strain evidence="7">Bd21</strain>
        <strain evidence="8">cv. Bd21</strain>
    </source>
</reference>
<dbReference type="OrthoDB" id="689791at2759"/>
<evidence type="ECO:0000259" key="6">
    <source>
        <dbReference type="Pfam" id="PF04043"/>
    </source>
</evidence>
<feature type="chain" id="PRO_5003644841" description="Pectinesterase inhibitor domain-containing protein" evidence="5">
    <location>
        <begin position="24"/>
        <end position="186"/>
    </location>
</feature>
<proteinExistence type="inferred from homology"/>
<dbReference type="Proteomes" id="UP000008810">
    <property type="component" value="Chromosome 4"/>
</dbReference>
<dbReference type="Pfam" id="PF04043">
    <property type="entry name" value="PMEI"/>
    <property type="match status" value="1"/>
</dbReference>
<dbReference type="Gene3D" id="1.20.140.40">
    <property type="entry name" value="Invertase/pectin methylesterase inhibitor family protein"/>
    <property type="match status" value="1"/>
</dbReference>
<protein>
    <recommendedName>
        <fullName evidence="6">Pectinesterase inhibitor domain-containing protein</fullName>
    </recommendedName>
</protein>
<dbReference type="GeneID" id="100822048"/>
<feature type="coiled-coil region" evidence="4">
    <location>
        <begin position="157"/>
        <end position="184"/>
    </location>
</feature>
<dbReference type="HOGENOM" id="CLU_1456381_0_0_1"/>
<name>I1II50_BRADI</name>
<evidence type="ECO:0000313" key="9">
    <source>
        <dbReference type="Proteomes" id="UP000008810"/>
    </source>
</evidence>
<comment type="similarity">
    <text evidence="3">Belongs to the PMEI family.</text>
</comment>
<keyword evidence="1 5" id="KW-0732">Signal</keyword>
<dbReference type="RefSeq" id="XP_024311148.1">
    <property type="nucleotide sequence ID" value="XM_024455380.1"/>
</dbReference>
<dbReference type="OMA" id="HSCHAIR"/>
<dbReference type="PANTHER" id="PTHR35357:SF4">
    <property type="entry name" value="PECTINESTERASE INHIBITOR DOMAIN CONTAINING PROTEIN"/>
    <property type="match status" value="1"/>
</dbReference>
<reference evidence="8" key="3">
    <citation type="submission" date="2018-08" db="UniProtKB">
        <authorList>
            <consortium name="EnsemblPlants"/>
        </authorList>
    </citation>
    <scope>IDENTIFICATION</scope>
    <source>
        <strain evidence="8">cv. Bd21</strain>
    </source>
</reference>
<dbReference type="Gramene" id="PNT62662">
    <property type="protein sequence ID" value="PNT62662"/>
    <property type="gene ID" value="BRADI_4g06600v3"/>
</dbReference>
<evidence type="ECO:0000256" key="1">
    <source>
        <dbReference type="ARBA" id="ARBA00022729"/>
    </source>
</evidence>
<evidence type="ECO:0000256" key="3">
    <source>
        <dbReference type="ARBA" id="ARBA00038471"/>
    </source>
</evidence>
<dbReference type="PANTHER" id="PTHR35357">
    <property type="entry name" value="OS02G0537100 PROTEIN"/>
    <property type="match status" value="1"/>
</dbReference>
<keyword evidence="9" id="KW-1185">Reference proteome</keyword>
<evidence type="ECO:0000256" key="4">
    <source>
        <dbReference type="SAM" id="Coils"/>
    </source>
</evidence>
<feature type="domain" description="Pectinesterase inhibitor" evidence="6">
    <location>
        <begin position="34"/>
        <end position="181"/>
    </location>
</feature>
<organism evidence="8">
    <name type="scientific">Brachypodium distachyon</name>
    <name type="common">Purple false brome</name>
    <name type="synonym">Trachynia distachya</name>
    <dbReference type="NCBI Taxonomy" id="15368"/>
    <lineage>
        <taxon>Eukaryota</taxon>
        <taxon>Viridiplantae</taxon>
        <taxon>Streptophyta</taxon>
        <taxon>Embryophyta</taxon>
        <taxon>Tracheophyta</taxon>
        <taxon>Spermatophyta</taxon>
        <taxon>Magnoliopsida</taxon>
        <taxon>Liliopsida</taxon>
        <taxon>Poales</taxon>
        <taxon>Poaceae</taxon>
        <taxon>BOP clade</taxon>
        <taxon>Pooideae</taxon>
        <taxon>Stipodae</taxon>
        <taxon>Brachypodieae</taxon>
        <taxon>Brachypodium</taxon>
    </lineage>
</organism>
<accession>I1II50</accession>
<dbReference type="EnsemblPlants" id="PNT62662">
    <property type="protein sequence ID" value="PNT62662"/>
    <property type="gene ID" value="BRADI_4g06600v3"/>
</dbReference>
<sequence>MKKSSSLLVLLVALAAGIAAAAADQAPAAAAVDTVADTCNAIRNLVDYAFCTAALRSAGPGSDRHAHLLLAADQASSRAASAGAAASALARSGDLSDDARDGLEACAFLYGASSAPALRLLRGYAAARALERARSLLLLAAQGGIGCEAAFGKGKGAEEAKGKMAAANREFEQLNTLATALVNNQA</sequence>
<dbReference type="NCBIfam" id="TIGR01614">
    <property type="entry name" value="PME_inhib"/>
    <property type="match status" value="1"/>
</dbReference>
<keyword evidence="4" id="KW-0175">Coiled coil</keyword>
<evidence type="ECO:0000313" key="7">
    <source>
        <dbReference type="EMBL" id="PNT62662.1"/>
    </source>
</evidence>
<reference evidence="7" key="2">
    <citation type="submission" date="2017-06" db="EMBL/GenBank/DDBJ databases">
        <title>WGS assembly of Brachypodium distachyon.</title>
        <authorList>
            <consortium name="The International Brachypodium Initiative"/>
            <person name="Lucas S."/>
            <person name="Harmon-Smith M."/>
            <person name="Lail K."/>
            <person name="Tice H."/>
            <person name="Grimwood J."/>
            <person name="Bruce D."/>
            <person name="Barry K."/>
            <person name="Shu S."/>
            <person name="Lindquist E."/>
            <person name="Wang M."/>
            <person name="Pitluck S."/>
            <person name="Vogel J.P."/>
            <person name="Garvin D.F."/>
            <person name="Mockler T.C."/>
            <person name="Schmutz J."/>
            <person name="Rokhsar D."/>
            <person name="Bevan M.W."/>
        </authorList>
    </citation>
    <scope>NUCLEOTIDE SEQUENCE</scope>
    <source>
        <strain evidence="7">Bd21</strain>
    </source>
</reference>
<dbReference type="AlphaFoldDB" id="I1II50"/>
<dbReference type="InterPro" id="IPR006501">
    <property type="entry name" value="Pectinesterase_inhib_dom"/>
</dbReference>
<feature type="signal peptide" evidence="5">
    <location>
        <begin position="1"/>
        <end position="23"/>
    </location>
</feature>
<dbReference type="InterPro" id="IPR035513">
    <property type="entry name" value="Invertase/methylesterase_inhib"/>
</dbReference>